<gene>
    <name evidence="3" type="ORF">NJF43_03370</name>
</gene>
<feature type="signal peptide" evidence="2">
    <location>
        <begin position="1"/>
        <end position="21"/>
    </location>
</feature>
<name>A0AA42BF58_9GAMM</name>
<reference evidence="3" key="1">
    <citation type="submission" date="2022-06" db="EMBL/GenBank/DDBJ databases">
        <title>Detection of beta-lactamases in bacteria of animal origin.</title>
        <authorList>
            <person name="Mlynarcik P."/>
            <person name="Zdarska V."/>
            <person name="Chudobova H."/>
            <person name="Prochazkova P."/>
            <person name="Hricova K."/>
            <person name="Mezerova K."/>
            <person name="Bardon J."/>
            <person name="Dolejska M."/>
            <person name="Sukkar I."/>
            <person name="Kolar M."/>
        </authorList>
    </citation>
    <scope>NUCLEOTIDE SEQUENCE</scope>
    <source>
        <strain evidence="3">S 300-3</strain>
    </source>
</reference>
<dbReference type="InterPro" id="IPR018642">
    <property type="entry name" value="DUF2066"/>
</dbReference>
<dbReference type="RefSeq" id="WP_253162294.1">
    <property type="nucleotide sequence ID" value="NZ_JAMYBS010000002.1"/>
</dbReference>
<keyword evidence="2" id="KW-0732">Signal</keyword>
<dbReference type="EMBL" id="JAMYBS010000002">
    <property type="protein sequence ID" value="MCO7543793.1"/>
    <property type="molecule type" value="Genomic_DNA"/>
</dbReference>
<dbReference type="Pfam" id="PF09839">
    <property type="entry name" value="DUF2066"/>
    <property type="match status" value="1"/>
</dbReference>
<evidence type="ECO:0000256" key="2">
    <source>
        <dbReference type="SAM" id="SignalP"/>
    </source>
</evidence>
<protein>
    <submittedName>
        <fullName evidence="3">DUF2066 domain-containing protein</fullName>
    </submittedName>
</protein>
<sequence length="374" mass="40712">MRLISRLLMLCAACFALPSLAAPLSNLYEVREPVADQQPEEREAALQRAFDTLVLRLTGDPEAGQRPAVAELRKNPQQLISRYAYENEGIRAFFDPQTTERSLRGAGLALWGANRPSILSWWLVDAGEGARLIGDGQDQSGALRVAAQHRGLPLRLPLADLGEQMLGVAEAAQGQDAQALREASERYDADALLAVSAVQTGSQWEASWHLWLGEEQTRGKASGETHEALVDAVMLAVSKFLAPRYTVAAGEVEDITLEVLGADVSRFAELEQLLTPLAGRLIRVESDRLVYRLSASPEQLRAQLALARLHEVPAEEMLVDTLSTEGQPPEQGPAEVPAPEAQATTEAPSNEGALPEGEKPLLQPDVGLLLRYRW</sequence>
<accession>A0AA42BF58</accession>
<feature type="chain" id="PRO_5041420404" evidence="2">
    <location>
        <begin position="22"/>
        <end position="374"/>
    </location>
</feature>
<proteinExistence type="predicted"/>
<evidence type="ECO:0000256" key="1">
    <source>
        <dbReference type="SAM" id="MobiDB-lite"/>
    </source>
</evidence>
<feature type="region of interest" description="Disordered" evidence="1">
    <location>
        <begin position="321"/>
        <end position="360"/>
    </location>
</feature>
<dbReference type="Proteomes" id="UP001165292">
    <property type="component" value="Unassembled WGS sequence"/>
</dbReference>
<evidence type="ECO:0000313" key="4">
    <source>
        <dbReference type="Proteomes" id="UP001165292"/>
    </source>
</evidence>
<evidence type="ECO:0000313" key="3">
    <source>
        <dbReference type="EMBL" id="MCO7543793.1"/>
    </source>
</evidence>
<comment type="caution">
    <text evidence="3">The sequence shown here is derived from an EMBL/GenBank/DDBJ whole genome shotgun (WGS) entry which is preliminary data.</text>
</comment>
<feature type="compositionally biased region" description="Low complexity" evidence="1">
    <location>
        <begin position="324"/>
        <end position="348"/>
    </location>
</feature>
<dbReference type="AlphaFoldDB" id="A0AA42BF58"/>
<organism evidence="3 4">
    <name type="scientific">Stutzerimonas nitrititolerans</name>
    <dbReference type="NCBI Taxonomy" id="2482751"/>
    <lineage>
        <taxon>Bacteria</taxon>
        <taxon>Pseudomonadati</taxon>
        <taxon>Pseudomonadota</taxon>
        <taxon>Gammaproteobacteria</taxon>
        <taxon>Pseudomonadales</taxon>
        <taxon>Pseudomonadaceae</taxon>
        <taxon>Stutzerimonas</taxon>
    </lineage>
</organism>